<dbReference type="GO" id="GO:0008270">
    <property type="term" value="F:zinc ion binding"/>
    <property type="evidence" value="ECO:0007669"/>
    <property type="project" value="UniProtKB-KW"/>
</dbReference>
<dbReference type="OrthoDB" id="1110757at2759"/>
<dbReference type="Pfam" id="PF03108">
    <property type="entry name" value="DBD_Tnp_Mut"/>
    <property type="match status" value="1"/>
</dbReference>
<evidence type="ECO:0000259" key="6">
    <source>
        <dbReference type="PROSITE" id="PS50966"/>
    </source>
</evidence>
<dbReference type="Pfam" id="PF10551">
    <property type="entry name" value="MULE"/>
    <property type="match status" value="1"/>
</dbReference>
<organism evidence="7 8">
    <name type="scientific">Raphanus sativus</name>
    <name type="common">Radish</name>
    <name type="synonym">Raphanus raphanistrum var. sativus</name>
    <dbReference type="NCBI Taxonomy" id="3726"/>
    <lineage>
        <taxon>Eukaryota</taxon>
        <taxon>Viridiplantae</taxon>
        <taxon>Streptophyta</taxon>
        <taxon>Embryophyta</taxon>
        <taxon>Tracheophyta</taxon>
        <taxon>Spermatophyta</taxon>
        <taxon>Magnoliopsida</taxon>
        <taxon>eudicotyledons</taxon>
        <taxon>Gunneridae</taxon>
        <taxon>Pentapetalae</taxon>
        <taxon>rosids</taxon>
        <taxon>malvids</taxon>
        <taxon>Brassicales</taxon>
        <taxon>Brassicaceae</taxon>
        <taxon>Brassiceae</taxon>
        <taxon>Raphanus</taxon>
    </lineage>
</organism>
<feature type="domain" description="SWIM-type" evidence="6">
    <location>
        <begin position="781"/>
        <end position="813"/>
    </location>
</feature>
<keyword evidence="3" id="KW-0862">Zinc</keyword>
<dbReference type="AlphaFoldDB" id="A0A6J0N5S1"/>
<dbReference type="PANTHER" id="PTHR31973">
    <property type="entry name" value="POLYPROTEIN, PUTATIVE-RELATED"/>
    <property type="match status" value="1"/>
</dbReference>
<dbReference type="GeneID" id="108850865"/>
<keyword evidence="1" id="KW-0479">Metal-binding</keyword>
<dbReference type="Pfam" id="PF04434">
    <property type="entry name" value="SWIM"/>
    <property type="match status" value="1"/>
</dbReference>
<sequence>MTEQDYVRILKGTWVREATGTWVFDSENEQEIKYVRLKSGLEYEEMVDLVKERLRIESRYVTIKLSYQYPSWMLIDDGDGSTPQFISDDHEVEVFVQMRRKIEEVNLFVTIAQVVDGVTKAPPKPHAKDVEAEDEWMEFAISETPLTRPTLTNAVGGSFRAVVHETIPSRANGIVIRENQPTIRLRSPPPCEGNRGKGKAILREDDSGSQIGHRFGRNGGTPYAPFAEAGEPSRGVKRRLFSPEGIEDDVDMVAEPSEATSVQAPIPVTEAALVEAAERAAGLTHWSSFQDALHQILDDETSQNVLFERDAPPVVETCEKDGIEDALEAVPYEGDNLFVGQVFKSKNDCKIKIAIHAINRKFHFKTKRSTPTFMVLICVAIDCPWRVYAARVDGTGNFQIRQATLNHCCTLDARRNYHKLATTQVIGEIIQSRFIAIKRGPTPATIRKMLLDDFHVNVSYWKSWRGREIAMELALGSMAGSYALMPAYMGLLQTTNPGSICELHTEMLTDGRMVFKFAFIALDASVKGYRYMRKVIIIDGTSLKGRYGGCLLSASAQDGNFQIFPLAYAIVDSENDESWSWFLTQLKIFASDEDHLVFVSDRHGSIYNAIEKVYPRAKHASCTVHLWRNIKARFKSKRLASLMGAAARAYTIEEFNKKFLDIQRVSPRCAGYLLEIGFEHWTRAHFAGQRFNIMDSNIAESWNAVLTEAREFPLISMCEYIRTKMMCWFAIRRGKALEHKGTLTPSVRRMVEANYNASTGFAVTGISEMEFQIQSTTGEFHMVNLHAGTCTCTSFQQLRIPCKHAVAAAGRAGMATEAMVAAAYFAETWHSAYEAKIYPIPSVGRTQIGETYAESLLPPAVKRPPGRPRKQRILSVGEDKV</sequence>
<dbReference type="RefSeq" id="XP_018479829.1">
    <property type="nucleotide sequence ID" value="XM_018624327.1"/>
</dbReference>
<dbReference type="KEGG" id="rsz:108850865"/>
<keyword evidence="7" id="KW-1185">Reference proteome</keyword>
<evidence type="ECO:0000256" key="5">
    <source>
        <dbReference type="SAM" id="MobiDB-lite"/>
    </source>
</evidence>
<proteinExistence type="predicted"/>
<dbReference type="InterPro" id="IPR018289">
    <property type="entry name" value="MULE_transposase_dom"/>
</dbReference>
<gene>
    <name evidence="8" type="primary">LOC108850865</name>
</gene>
<dbReference type="PROSITE" id="PS50966">
    <property type="entry name" value="ZF_SWIM"/>
    <property type="match status" value="1"/>
</dbReference>
<protein>
    <submittedName>
        <fullName evidence="8">Uncharacterized protein LOC108850865</fullName>
    </submittedName>
</protein>
<evidence type="ECO:0000256" key="2">
    <source>
        <dbReference type="ARBA" id="ARBA00022771"/>
    </source>
</evidence>
<evidence type="ECO:0000313" key="7">
    <source>
        <dbReference type="Proteomes" id="UP000504610"/>
    </source>
</evidence>
<feature type="region of interest" description="Disordered" evidence="5">
    <location>
        <begin position="859"/>
        <end position="881"/>
    </location>
</feature>
<accession>A0A6J0N5S1</accession>
<dbReference type="InterPro" id="IPR006564">
    <property type="entry name" value="Znf_PMZ"/>
</dbReference>
<name>A0A6J0N5S1_RAPSA</name>
<dbReference type="Proteomes" id="UP000504610">
    <property type="component" value="Chromosome 4"/>
</dbReference>
<dbReference type="PANTHER" id="PTHR31973:SF113">
    <property type="entry name" value="PROTEIN FAR1-RELATED SEQUENCE 5-LIKE"/>
    <property type="match status" value="1"/>
</dbReference>
<evidence type="ECO:0000256" key="3">
    <source>
        <dbReference type="ARBA" id="ARBA00022833"/>
    </source>
</evidence>
<dbReference type="SMART" id="SM00575">
    <property type="entry name" value="ZnF_PMZ"/>
    <property type="match status" value="1"/>
</dbReference>
<feature type="region of interest" description="Disordered" evidence="5">
    <location>
        <begin position="208"/>
        <end position="231"/>
    </location>
</feature>
<dbReference type="InterPro" id="IPR007527">
    <property type="entry name" value="Znf_SWIM"/>
</dbReference>
<dbReference type="InterPro" id="IPR004332">
    <property type="entry name" value="Transposase_MuDR"/>
</dbReference>
<evidence type="ECO:0000256" key="4">
    <source>
        <dbReference type="PROSITE-ProRule" id="PRU00325"/>
    </source>
</evidence>
<evidence type="ECO:0000313" key="8">
    <source>
        <dbReference type="RefSeq" id="XP_018479829.1"/>
    </source>
</evidence>
<reference evidence="8" key="2">
    <citation type="submission" date="2025-08" db="UniProtKB">
        <authorList>
            <consortium name="RefSeq"/>
        </authorList>
    </citation>
    <scope>IDENTIFICATION</scope>
    <source>
        <tissue evidence="8">Leaf</tissue>
    </source>
</reference>
<evidence type="ECO:0000256" key="1">
    <source>
        <dbReference type="ARBA" id="ARBA00022723"/>
    </source>
</evidence>
<reference evidence="7" key="1">
    <citation type="journal article" date="2019" name="Database">
        <title>The radish genome database (RadishGD): an integrated information resource for radish genomics.</title>
        <authorList>
            <person name="Yu H.J."/>
            <person name="Baek S."/>
            <person name="Lee Y.J."/>
            <person name="Cho A."/>
            <person name="Mun J.H."/>
        </authorList>
    </citation>
    <scope>NUCLEOTIDE SEQUENCE [LARGE SCALE GENOMIC DNA]</scope>
    <source>
        <strain evidence="7">cv. WK10039</strain>
    </source>
</reference>
<keyword evidence="2 4" id="KW-0863">Zinc-finger</keyword>